<keyword evidence="7 9" id="KW-0456">Lyase</keyword>
<dbReference type="OrthoDB" id="9804578at2"/>
<proteinExistence type="inferred from homology"/>
<feature type="active site" description="Proton acceptor" evidence="9">
    <location>
        <position position="65"/>
    </location>
</feature>
<evidence type="ECO:0000256" key="6">
    <source>
        <dbReference type="ARBA" id="ARBA00023141"/>
    </source>
</evidence>
<evidence type="ECO:0000313" key="11">
    <source>
        <dbReference type="EMBL" id="QDU60550.1"/>
    </source>
</evidence>
<evidence type="ECO:0000256" key="7">
    <source>
        <dbReference type="ARBA" id="ARBA00023239"/>
    </source>
</evidence>
<reference evidence="11 12" key="1">
    <citation type="submission" date="2019-02" db="EMBL/GenBank/DDBJ databases">
        <title>Deep-cultivation of Planctomycetes and their phenomic and genomic characterization uncovers novel biology.</title>
        <authorList>
            <person name="Wiegand S."/>
            <person name="Jogler M."/>
            <person name="Boedeker C."/>
            <person name="Pinto D."/>
            <person name="Vollmers J."/>
            <person name="Rivas-Marin E."/>
            <person name="Kohn T."/>
            <person name="Peeters S.H."/>
            <person name="Heuer A."/>
            <person name="Rast P."/>
            <person name="Oberbeckmann S."/>
            <person name="Bunk B."/>
            <person name="Jeske O."/>
            <person name="Meyerdierks A."/>
            <person name="Storesund J.E."/>
            <person name="Kallscheuer N."/>
            <person name="Luecker S."/>
            <person name="Lage O.M."/>
            <person name="Pohl T."/>
            <person name="Merkel B.J."/>
            <person name="Hornburger P."/>
            <person name="Mueller R.-W."/>
            <person name="Bruemmer F."/>
            <person name="Labrenz M."/>
            <person name="Spormann A.M."/>
            <person name="Op den Camp H."/>
            <person name="Overmann J."/>
            <person name="Amann R."/>
            <person name="Jetten M.S.M."/>
            <person name="Mascher T."/>
            <person name="Medema M.H."/>
            <person name="Devos D.P."/>
            <person name="Kaster A.-K."/>
            <person name="Ovreas L."/>
            <person name="Rohde M."/>
            <person name="Galperin M.Y."/>
            <person name="Jogler C."/>
        </authorList>
    </citation>
    <scope>NUCLEOTIDE SEQUENCE [LARGE SCALE GENOMIC DNA]</scope>
    <source>
        <strain evidence="11 12">Pan216</strain>
    </source>
</reference>
<dbReference type="InterPro" id="IPR002028">
    <property type="entry name" value="Trp_synthase_suA"/>
</dbReference>
<dbReference type="Proteomes" id="UP000317093">
    <property type="component" value="Chromosome"/>
</dbReference>
<dbReference type="FunFam" id="3.20.20.70:FF:000037">
    <property type="entry name" value="Tryptophan synthase alpha chain"/>
    <property type="match status" value="1"/>
</dbReference>
<dbReference type="PROSITE" id="PS00167">
    <property type="entry name" value="TRP_SYNTHASE_ALPHA"/>
    <property type="match status" value="1"/>
</dbReference>
<evidence type="ECO:0000256" key="10">
    <source>
        <dbReference type="RuleBase" id="RU003662"/>
    </source>
</evidence>
<accession>A0A518B0R5</accession>
<evidence type="ECO:0000256" key="5">
    <source>
        <dbReference type="ARBA" id="ARBA00022822"/>
    </source>
</evidence>
<keyword evidence="5 9" id="KW-0822">Tryptophan biosynthesis</keyword>
<dbReference type="GO" id="GO:0004834">
    <property type="term" value="F:tryptophan synthase activity"/>
    <property type="evidence" value="ECO:0007669"/>
    <property type="project" value="UniProtKB-UniRule"/>
</dbReference>
<comment type="pathway">
    <text evidence="2 9">Amino-acid biosynthesis; L-tryptophan biosynthesis; L-tryptophan from chorismate: step 5/5.</text>
</comment>
<dbReference type="AlphaFoldDB" id="A0A518B0R5"/>
<comment type="similarity">
    <text evidence="9 10">Belongs to the TrpA family.</text>
</comment>
<dbReference type="SUPFAM" id="SSF51366">
    <property type="entry name" value="Ribulose-phoshate binding barrel"/>
    <property type="match status" value="1"/>
</dbReference>
<dbReference type="InterPro" id="IPR011060">
    <property type="entry name" value="RibuloseP-bd_barrel"/>
</dbReference>
<dbReference type="NCBIfam" id="TIGR00262">
    <property type="entry name" value="trpA"/>
    <property type="match status" value="1"/>
</dbReference>
<dbReference type="UniPathway" id="UPA00035">
    <property type="reaction ID" value="UER00044"/>
</dbReference>
<sequence>MKRIAALFAETRRDGQAVFVPFLAAGDPDVPTATSIAKNVIETCESKGVPVLLEIGFPYSDPIADGATIQAAYTRALNRDLHIDDVLETISTLRASTEAPIVGMVSYSLVHRNGGTTFLSRIQQAGGDGAIIPDLPVEEAEEVWRFGKENDFAIVQLIAPTTPLERAKRILEHASGFVYVLSVAGITGERAQLPEDLAQRIETLRSHTDLPICIGFGISSPDQVAHVGGIADGVIVGSAIVRQVANVAPGDAEGVTSVAGFVSELVAPLAST</sequence>
<dbReference type="InterPro" id="IPR013785">
    <property type="entry name" value="Aldolase_TIM"/>
</dbReference>
<dbReference type="EMBL" id="CP036279">
    <property type="protein sequence ID" value="QDU60550.1"/>
    <property type="molecule type" value="Genomic_DNA"/>
</dbReference>
<organism evidence="11 12">
    <name type="scientific">Kolteria novifilia</name>
    <dbReference type="NCBI Taxonomy" id="2527975"/>
    <lineage>
        <taxon>Bacteria</taxon>
        <taxon>Pseudomonadati</taxon>
        <taxon>Planctomycetota</taxon>
        <taxon>Planctomycetia</taxon>
        <taxon>Kolteriales</taxon>
        <taxon>Kolteriaceae</taxon>
        <taxon>Kolteria</taxon>
    </lineage>
</organism>
<evidence type="ECO:0000256" key="3">
    <source>
        <dbReference type="ARBA" id="ARBA00011270"/>
    </source>
</evidence>
<comment type="subunit">
    <text evidence="3 9">Tetramer of two alpha and two beta chains.</text>
</comment>
<dbReference type="EC" id="4.2.1.20" evidence="9"/>
<dbReference type="HAMAP" id="MF_00131">
    <property type="entry name" value="Trp_synth_alpha"/>
    <property type="match status" value="1"/>
</dbReference>
<name>A0A518B0R5_9BACT</name>
<comment type="function">
    <text evidence="1 9">The alpha subunit is responsible for the aldol cleavage of indoleglycerol phosphate to indole and glyceraldehyde 3-phosphate.</text>
</comment>
<dbReference type="InterPro" id="IPR018204">
    <property type="entry name" value="Trp_synthase_alpha_AS"/>
</dbReference>
<dbReference type="CDD" id="cd04724">
    <property type="entry name" value="Tryptophan_synthase_alpha"/>
    <property type="match status" value="1"/>
</dbReference>
<dbReference type="PANTHER" id="PTHR43406:SF1">
    <property type="entry name" value="TRYPTOPHAN SYNTHASE ALPHA CHAIN, CHLOROPLASTIC"/>
    <property type="match status" value="1"/>
</dbReference>
<evidence type="ECO:0000256" key="4">
    <source>
        <dbReference type="ARBA" id="ARBA00022605"/>
    </source>
</evidence>
<dbReference type="KEGG" id="knv:Pan216_13930"/>
<dbReference type="RefSeq" id="WP_145256574.1">
    <property type="nucleotide sequence ID" value="NZ_CP036279.1"/>
</dbReference>
<evidence type="ECO:0000256" key="9">
    <source>
        <dbReference type="HAMAP-Rule" id="MF_00131"/>
    </source>
</evidence>
<dbReference type="PANTHER" id="PTHR43406">
    <property type="entry name" value="TRYPTOPHAN SYNTHASE, ALPHA CHAIN"/>
    <property type="match status" value="1"/>
</dbReference>
<protein>
    <recommendedName>
        <fullName evidence="9">Tryptophan synthase alpha chain</fullName>
        <ecNumber evidence="9">4.2.1.20</ecNumber>
    </recommendedName>
</protein>
<dbReference type="Gene3D" id="3.20.20.70">
    <property type="entry name" value="Aldolase class I"/>
    <property type="match status" value="1"/>
</dbReference>
<keyword evidence="4 9" id="KW-0028">Amino-acid biosynthesis</keyword>
<dbReference type="GO" id="GO:0005829">
    <property type="term" value="C:cytosol"/>
    <property type="evidence" value="ECO:0007669"/>
    <property type="project" value="TreeGrafter"/>
</dbReference>
<evidence type="ECO:0000313" key="12">
    <source>
        <dbReference type="Proteomes" id="UP000317093"/>
    </source>
</evidence>
<comment type="catalytic activity">
    <reaction evidence="8 9">
        <text>(1S,2R)-1-C-(indol-3-yl)glycerol 3-phosphate + L-serine = D-glyceraldehyde 3-phosphate + L-tryptophan + H2O</text>
        <dbReference type="Rhea" id="RHEA:10532"/>
        <dbReference type="ChEBI" id="CHEBI:15377"/>
        <dbReference type="ChEBI" id="CHEBI:33384"/>
        <dbReference type="ChEBI" id="CHEBI:57912"/>
        <dbReference type="ChEBI" id="CHEBI:58866"/>
        <dbReference type="ChEBI" id="CHEBI:59776"/>
        <dbReference type="EC" id="4.2.1.20"/>
    </reaction>
</comment>
<evidence type="ECO:0000256" key="8">
    <source>
        <dbReference type="ARBA" id="ARBA00049047"/>
    </source>
</evidence>
<gene>
    <name evidence="9 11" type="primary">trpA</name>
    <name evidence="11" type="ORF">Pan216_13930</name>
</gene>
<evidence type="ECO:0000256" key="2">
    <source>
        <dbReference type="ARBA" id="ARBA00004733"/>
    </source>
</evidence>
<keyword evidence="6 9" id="KW-0057">Aromatic amino acid biosynthesis</keyword>
<dbReference type="Pfam" id="PF00290">
    <property type="entry name" value="Trp_syntA"/>
    <property type="match status" value="1"/>
</dbReference>
<evidence type="ECO:0000256" key="1">
    <source>
        <dbReference type="ARBA" id="ARBA00003365"/>
    </source>
</evidence>
<keyword evidence="12" id="KW-1185">Reference proteome</keyword>
<feature type="active site" description="Proton acceptor" evidence="9">
    <location>
        <position position="54"/>
    </location>
</feature>